<proteinExistence type="predicted"/>
<keyword evidence="1" id="KW-0472">Membrane</keyword>
<dbReference type="AlphaFoldDB" id="A0A2V3HQ63"/>
<comment type="caution">
    <text evidence="3">The sequence shown here is derived from an EMBL/GenBank/DDBJ whole genome shotgun (WGS) entry which is preliminary data.</text>
</comment>
<evidence type="ECO:0000313" key="3">
    <source>
        <dbReference type="EMBL" id="PXF21264.1"/>
    </source>
</evidence>
<reference evidence="3 4" key="1">
    <citation type="journal article" date="2015" name="Nat. Commun.">
        <title>Genomic and transcriptomic evidence for scavenging of diverse organic compounds by widespread deep-sea archaea.</title>
        <authorList>
            <person name="Li M."/>
            <person name="Baker B.J."/>
            <person name="Anantharaman K."/>
            <person name="Jain S."/>
            <person name="Breier J.A."/>
            <person name="Dick G.J."/>
        </authorList>
    </citation>
    <scope>NUCLEOTIDE SEQUENCE [LARGE SCALE GENOMIC DNA]</scope>
    <source>
        <strain evidence="3">Cayman_51_deep</strain>
    </source>
</reference>
<protein>
    <recommendedName>
        <fullName evidence="2">Inositolphosphotransferase Aur1/Ipt1 domain-containing protein</fullName>
    </recommendedName>
</protein>
<dbReference type="InterPro" id="IPR026841">
    <property type="entry name" value="Aur1/Ipt1"/>
</dbReference>
<keyword evidence="1" id="KW-0812">Transmembrane</keyword>
<accession>A0A2V3HQ63</accession>
<organism evidence="3 4">
    <name type="scientific">Candidatus Thalassarchaeum betae</name>
    <dbReference type="NCBI Taxonomy" id="2599289"/>
    <lineage>
        <taxon>Archaea</taxon>
        <taxon>Methanobacteriati</taxon>
        <taxon>Thermoplasmatota</taxon>
        <taxon>Candidatus Poseidoniia</taxon>
        <taxon>Candidatus Poseidoniales</taxon>
        <taxon>Candidatus Thalassarchaeaceae</taxon>
        <taxon>Candidatus Thalassarchaeum</taxon>
    </lineage>
</organism>
<evidence type="ECO:0000256" key="1">
    <source>
        <dbReference type="SAM" id="Phobius"/>
    </source>
</evidence>
<dbReference type="EMBL" id="PSPG01000010">
    <property type="protein sequence ID" value="PXF21264.1"/>
    <property type="molecule type" value="Genomic_DNA"/>
</dbReference>
<feature type="transmembrane region" description="Helical" evidence="1">
    <location>
        <begin position="214"/>
        <end position="234"/>
    </location>
</feature>
<feature type="transmembrane region" description="Helical" evidence="1">
    <location>
        <begin position="97"/>
        <end position="118"/>
    </location>
</feature>
<gene>
    <name evidence="3" type="ORF">CXX69_05140</name>
</gene>
<dbReference type="Proteomes" id="UP000248161">
    <property type="component" value="Unassembled WGS sequence"/>
</dbReference>
<dbReference type="Pfam" id="PF14378">
    <property type="entry name" value="PAP2_3"/>
    <property type="match status" value="1"/>
</dbReference>
<feature type="transmembrane region" description="Helical" evidence="1">
    <location>
        <begin position="53"/>
        <end position="72"/>
    </location>
</feature>
<evidence type="ECO:0000259" key="2">
    <source>
        <dbReference type="Pfam" id="PF14378"/>
    </source>
</evidence>
<keyword evidence="1" id="KW-1133">Transmembrane helix</keyword>
<feature type="transmembrane region" description="Helical" evidence="1">
    <location>
        <begin position="130"/>
        <end position="150"/>
    </location>
</feature>
<feature type="domain" description="Inositolphosphotransferase Aur1/Ipt1" evidence="2">
    <location>
        <begin position="90"/>
        <end position="256"/>
    </location>
</feature>
<sequence>MRCPTKSCDSFAGLAWAPYMDWGQSDLHHRLVLPWRGFWRSTWSRRELLNGHWFRFEIFLLGLLFVAVPYFASNNIAAHYLGTVWDPEMWLDREIPVINWMIIPYAALYLFYPATLVVSPRHDRGRAELVLAMQTLILATLFCSFFFLVFPAEIDLRDQLDLDSLTDLESSLFGFIHFSDNPWNAWPSLHIVHSYILARLMTHWLSREHEGKPLARAFVVLLWVEYALLCISILTTKQHYLFDLVTGLAVGMVAWRLFQPALELVASDGGGQVAEDAGWT</sequence>
<dbReference type="GO" id="GO:0016020">
    <property type="term" value="C:membrane"/>
    <property type="evidence" value="ECO:0007669"/>
    <property type="project" value="UniProtKB-SubCell"/>
</dbReference>
<name>A0A2V3HQ63_9ARCH</name>
<evidence type="ECO:0000313" key="4">
    <source>
        <dbReference type="Proteomes" id="UP000248161"/>
    </source>
</evidence>